<keyword evidence="3" id="KW-0853">WD repeat</keyword>
<feature type="domain" description="Translation initiation factor beta propellor-like" evidence="7">
    <location>
        <begin position="196"/>
        <end position="242"/>
    </location>
</feature>
<protein>
    <recommendedName>
        <fullName evidence="7">Translation initiation factor beta propellor-like domain-containing protein</fullName>
    </recommendedName>
</protein>
<dbReference type="GO" id="GO:0022627">
    <property type="term" value="C:cytosolic small ribosomal subunit"/>
    <property type="evidence" value="ECO:0007669"/>
    <property type="project" value="TreeGrafter"/>
</dbReference>
<dbReference type="Pfam" id="PF08662">
    <property type="entry name" value="eIF2A"/>
    <property type="match status" value="1"/>
</dbReference>
<comment type="function">
    <text evidence="1">Functions in the early steps of protein synthesis of a small number of specific mRNAs. Acts by directing the binding of methionyl-tRNAi to 40S ribosomal subunits. In contrast to the eIF-2 complex, it binds methionyl-tRNAi to 40S subunits in a codon-dependent manner, whereas the eIF-2 complex binds methionyl-tRNAi to 40S subunits in a GTP-dependent manner.</text>
</comment>
<keyword evidence="5" id="KW-0648">Protein biosynthesis</keyword>
<evidence type="ECO:0000256" key="2">
    <source>
        <dbReference type="ARBA" id="ARBA00022540"/>
    </source>
</evidence>
<evidence type="ECO:0000256" key="5">
    <source>
        <dbReference type="ARBA" id="ARBA00022917"/>
    </source>
</evidence>
<feature type="compositionally biased region" description="Basic and acidic residues" evidence="6">
    <location>
        <begin position="286"/>
        <end position="309"/>
    </location>
</feature>
<dbReference type="InterPro" id="IPR013979">
    <property type="entry name" value="TIF_beta_prop-like"/>
</dbReference>
<comment type="caution">
    <text evidence="8">The sequence shown here is derived from an EMBL/GenBank/DDBJ whole genome shotgun (WGS) entry which is preliminary data.</text>
</comment>
<dbReference type="GO" id="GO:0003743">
    <property type="term" value="F:translation initiation factor activity"/>
    <property type="evidence" value="ECO:0007669"/>
    <property type="project" value="UniProtKB-KW"/>
</dbReference>
<gene>
    <name evidence="8" type="ORF">HF086_001387</name>
</gene>
<accession>A0A922MD86</accession>
<dbReference type="PANTHER" id="PTHR13227">
    <property type="entry name" value="EUKARYOTIC TRANSLATION INITIATION FACTOR 2A"/>
    <property type="match status" value="1"/>
</dbReference>
<evidence type="ECO:0000313" key="8">
    <source>
        <dbReference type="EMBL" id="KAH9634185.1"/>
    </source>
</evidence>
<evidence type="ECO:0000256" key="3">
    <source>
        <dbReference type="ARBA" id="ARBA00022574"/>
    </source>
</evidence>
<dbReference type="Proteomes" id="UP000814243">
    <property type="component" value="Unassembled WGS sequence"/>
</dbReference>
<name>A0A922MD86_SPOEX</name>
<evidence type="ECO:0000259" key="7">
    <source>
        <dbReference type="Pfam" id="PF08662"/>
    </source>
</evidence>
<dbReference type="InterPro" id="IPR011387">
    <property type="entry name" value="TIF2A"/>
</dbReference>
<dbReference type="GO" id="GO:0003729">
    <property type="term" value="F:mRNA binding"/>
    <property type="evidence" value="ECO:0007669"/>
    <property type="project" value="TreeGrafter"/>
</dbReference>
<evidence type="ECO:0000256" key="4">
    <source>
        <dbReference type="ARBA" id="ARBA00022737"/>
    </source>
</evidence>
<dbReference type="PANTHER" id="PTHR13227:SF0">
    <property type="entry name" value="EUKARYOTIC TRANSLATION INITIATION FACTOR 2A"/>
    <property type="match status" value="1"/>
</dbReference>
<dbReference type="GO" id="GO:0043022">
    <property type="term" value="F:ribosome binding"/>
    <property type="evidence" value="ECO:0007669"/>
    <property type="project" value="TreeGrafter"/>
</dbReference>
<proteinExistence type="predicted"/>
<evidence type="ECO:0000313" key="9">
    <source>
        <dbReference type="Proteomes" id="UP000814243"/>
    </source>
</evidence>
<organism evidence="8 9">
    <name type="scientific">Spodoptera exigua</name>
    <name type="common">Beet armyworm</name>
    <name type="synonym">Noctua fulgens</name>
    <dbReference type="NCBI Taxonomy" id="7107"/>
    <lineage>
        <taxon>Eukaryota</taxon>
        <taxon>Metazoa</taxon>
        <taxon>Ecdysozoa</taxon>
        <taxon>Arthropoda</taxon>
        <taxon>Hexapoda</taxon>
        <taxon>Insecta</taxon>
        <taxon>Pterygota</taxon>
        <taxon>Neoptera</taxon>
        <taxon>Endopterygota</taxon>
        <taxon>Lepidoptera</taxon>
        <taxon>Glossata</taxon>
        <taxon>Ditrysia</taxon>
        <taxon>Noctuoidea</taxon>
        <taxon>Noctuidae</taxon>
        <taxon>Amphipyrinae</taxon>
        <taxon>Spodoptera</taxon>
    </lineage>
</organism>
<dbReference type="SUPFAM" id="SSF82171">
    <property type="entry name" value="DPP6 N-terminal domain-like"/>
    <property type="match status" value="1"/>
</dbReference>
<dbReference type="GO" id="GO:0000049">
    <property type="term" value="F:tRNA binding"/>
    <property type="evidence" value="ECO:0007669"/>
    <property type="project" value="TreeGrafter"/>
</dbReference>
<keyword evidence="4" id="KW-0677">Repeat</keyword>
<sequence length="325" mass="37007">MSTPYIAGLTTKNIFLVDFKEPYAETNLRDETTTNIRGIIFSPKGTYLAYRTDKKVEIVRCSDWSVAATINGNVKDMFFSPLDNYFTIWEMFVMTKENPQVNNRVLVYEDGVFDRYVQQLQADKLKCFSVSPSPAPIYYFAAFTLGKAGQPSFWRVFKYPEFDQTQAVVSRSSFQADKATFYWNRRGTNVFAITQTDVWELRGYKKVGSCAAPDTTSLMWDPRAETFVTATTYPRLTVGNGWQPGNFPKSELSKIVPKSIEDTTPKPVAAYRPPGAKNRPSTFTLHEQEKPHRPGETPSEIERYRKTEATESGWEAARTESIGKD</sequence>
<keyword evidence="2" id="KW-0396">Initiation factor</keyword>
<feature type="region of interest" description="Disordered" evidence="6">
    <location>
        <begin position="264"/>
        <end position="325"/>
    </location>
</feature>
<dbReference type="AlphaFoldDB" id="A0A922MD86"/>
<reference evidence="8" key="1">
    <citation type="journal article" date="2021" name="G3 (Bethesda)">
        <title>Genome and transcriptome analysis of the beet armyworm Spodoptera exigua reveals targets for pest control. .</title>
        <authorList>
            <person name="Simon S."/>
            <person name="Breeschoten T."/>
            <person name="Jansen H.J."/>
            <person name="Dirks R.P."/>
            <person name="Schranz M.E."/>
            <person name="Ros V.I.D."/>
        </authorList>
    </citation>
    <scope>NUCLEOTIDE SEQUENCE</scope>
    <source>
        <strain evidence="8">TB_SE_WUR_2020</strain>
    </source>
</reference>
<evidence type="ECO:0000256" key="1">
    <source>
        <dbReference type="ARBA" id="ARBA00003993"/>
    </source>
</evidence>
<dbReference type="EMBL" id="JACEFF010000624">
    <property type="protein sequence ID" value="KAH9634185.1"/>
    <property type="molecule type" value="Genomic_DNA"/>
</dbReference>
<evidence type="ECO:0000256" key="6">
    <source>
        <dbReference type="SAM" id="MobiDB-lite"/>
    </source>
</evidence>